<name>A0AAP0B876_9ASPA</name>
<dbReference type="FunFam" id="3.30.70.330:FF:000529">
    <property type="entry name" value="UBP1-associated protein 2C isoform A"/>
    <property type="match status" value="1"/>
</dbReference>
<dbReference type="Pfam" id="PF00076">
    <property type="entry name" value="RRM_1"/>
    <property type="match status" value="2"/>
</dbReference>
<evidence type="ECO:0000256" key="2">
    <source>
        <dbReference type="PROSITE-ProRule" id="PRU00176"/>
    </source>
</evidence>
<dbReference type="EMBL" id="JBBWWQ010000013">
    <property type="protein sequence ID" value="KAK8933313.1"/>
    <property type="molecule type" value="Genomic_DNA"/>
</dbReference>
<dbReference type="InterPro" id="IPR035979">
    <property type="entry name" value="RBD_domain_sf"/>
</dbReference>
<reference evidence="5 6" key="1">
    <citation type="journal article" date="2022" name="Nat. Plants">
        <title>Genomes of leafy and leafless Platanthera orchids illuminate the evolution of mycoheterotrophy.</title>
        <authorList>
            <person name="Li M.H."/>
            <person name="Liu K.W."/>
            <person name="Li Z."/>
            <person name="Lu H.C."/>
            <person name="Ye Q.L."/>
            <person name="Zhang D."/>
            <person name="Wang J.Y."/>
            <person name="Li Y.F."/>
            <person name="Zhong Z.M."/>
            <person name="Liu X."/>
            <person name="Yu X."/>
            <person name="Liu D.K."/>
            <person name="Tu X.D."/>
            <person name="Liu B."/>
            <person name="Hao Y."/>
            <person name="Liao X.Y."/>
            <person name="Jiang Y.T."/>
            <person name="Sun W.H."/>
            <person name="Chen J."/>
            <person name="Chen Y.Q."/>
            <person name="Ai Y."/>
            <person name="Zhai J.W."/>
            <person name="Wu S.S."/>
            <person name="Zhou Z."/>
            <person name="Hsiao Y.Y."/>
            <person name="Wu W.L."/>
            <person name="Chen Y.Y."/>
            <person name="Lin Y.F."/>
            <person name="Hsu J.L."/>
            <person name="Li C.Y."/>
            <person name="Wang Z.W."/>
            <person name="Zhao X."/>
            <person name="Zhong W.Y."/>
            <person name="Ma X.K."/>
            <person name="Ma L."/>
            <person name="Huang J."/>
            <person name="Chen G.Z."/>
            <person name="Huang M.Z."/>
            <person name="Huang L."/>
            <person name="Peng D.H."/>
            <person name="Luo Y.B."/>
            <person name="Zou S.Q."/>
            <person name="Chen S.P."/>
            <person name="Lan S."/>
            <person name="Tsai W.C."/>
            <person name="Van de Peer Y."/>
            <person name="Liu Z.J."/>
        </authorList>
    </citation>
    <scope>NUCLEOTIDE SEQUENCE [LARGE SCALE GENOMIC DNA]</scope>
    <source>
        <strain evidence="5">Lor287</strain>
    </source>
</reference>
<feature type="region of interest" description="Disordered" evidence="3">
    <location>
        <begin position="1"/>
        <end position="23"/>
    </location>
</feature>
<feature type="domain" description="RRM" evidence="4">
    <location>
        <begin position="165"/>
        <end position="259"/>
    </location>
</feature>
<dbReference type="PANTHER" id="PTHR48024:SF25">
    <property type="entry name" value="UBP1-ASSOCIATED PROTEIN 2C"/>
    <property type="match status" value="1"/>
</dbReference>
<dbReference type="Proteomes" id="UP001418222">
    <property type="component" value="Unassembled WGS sequence"/>
</dbReference>
<dbReference type="SUPFAM" id="SSF54928">
    <property type="entry name" value="RNA-binding domain, RBD"/>
    <property type="match status" value="2"/>
</dbReference>
<dbReference type="AlphaFoldDB" id="A0AAP0B876"/>
<keyword evidence="6" id="KW-1185">Reference proteome</keyword>
<organism evidence="5 6">
    <name type="scientific">Platanthera zijinensis</name>
    <dbReference type="NCBI Taxonomy" id="2320716"/>
    <lineage>
        <taxon>Eukaryota</taxon>
        <taxon>Viridiplantae</taxon>
        <taxon>Streptophyta</taxon>
        <taxon>Embryophyta</taxon>
        <taxon>Tracheophyta</taxon>
        <taxon>Spermatophyta</taxon>
        <taxon>Magnoliopsida</taxon>
        <taxon>Liliopsida</taxon>
        <taxon>Asparagales</taxon>
        <taxon>Orchidaceae</taxon>
        <taxon>Orchidoideae</taxon>
        <taxon>Orchideae</taxon>
        <taxon>Orchidinae</taxon>
        <taxon>Platanthera</taxon>
    </lineage>
</organism>
<evidence type="ECO:0000259" key="4">
    <source>
        <dbReference type="PROSITE" id="PS50102"/>
    </source>
</evidence>
<protein>
    <recommendedName>
        <fullName evidence="4">RRM domain-containing protein</fullName>
    </recommendedName>
</protein>
<keyword evidence="1 2" id="KW-0694">RNA-binding</keyword>
<dbReference type="GO" id="GO:0005634">
    <property type="term" value="C:nucleus"/>
    <property type="evidence" value="ECO:0007669"/>
    <property type="project" value="TreeGrafter"/>
</dbReference>
<evidence type="ECO:0000313" key="6">
    <source>
        <dbReference type="Proteomes" id="UP001418222"/>
    </source>
</evidence>
<feature type="compositionally biased region" description="Polar residues" evidence="3">
    <location>
        <begin position="14"/>
        <end position="23"/>
    </location>
</feature>
<dbReference type="InterPro" id="IPR000504">
    <property type="entry name" value="RRM_dom"/>
</dbReference>
<evidence type="ECO:0000313" key="5">
    <source>
        <dbReference type="EMBL" id="KAK8933313.1"/>
    </source>
</evidence>
<feature type="compositionally biased region" description="Polar residues" evidence="3">
    <location>
        <begin position="407"/>
        <end position="424"/>
    </location>
</feature>
<evidence type="ECO:0000256" key="3">
    <source>
        <dbReference type="SAM" id="MobiDB-lite"/>
    </source>
</evidence>
<dbReference type="PROSITE" id="PS50102">
    <property type="entry name" value="RRM"/>
    <property type="match status" value="2"/>
</dbReference>
<gene>
    <name evidence="5" type="ORF">KSP39_PZI015771</name>
</gene>
<dbReference type="GO" id="GO:0003723">
    <property type="term" value="F:RNA binding"/>
    <property type="evidence" value="ECO:0007669"/>
    <property type="project" value="UniProtKB-UniRule"/>
</dbReference>
<accession>A0AAP0B876</accession>
<dbReference type="PANTHER" id="PTHR48024">
    <property type="entry name" value="GEO13361P1-RELATED"/>
    <property type="match status" value="1"/>
</dbReference>
<dbReference type="InterPro" id="IPR050886">
    <property type="entry name" value="RNA-binding_reg"/>
</dbReference>
<feature type="compositionally biased region" description="Low complexity" evidence="3">
    <location>
        <begin position="425"/>
        <end position="437"/>
    </location>
</feature>
<evidence type="ECO:0000256" key="1">
    <source>
        <dbReference type="ARBA" id="ARBA00022884"/>
    </source>
</evidence>
<feature type="region of interest" description="Disordered" evidence="3">
    <location>
        <begin position="401"/>
        <end position="446"/>
    </location>
</feature>
<feature type="domain" description="RRM" evidence="4">
    <location>
        <begin position="70"/>
        <end position="161"/>
    </location>
</feature>
<dbReference type="Gene3D" id="3.30.70.330">
    <property type="match status" value="2"/>
</dbReference>
<dbReference type="InterPro" id="IPR012677">
    <property type="entry name" value="Nucleotide-bd_a/b_plait_sf"/>
</dbReference>
<proteinExistence type="predicted"/>
<comment type="caution">
    <text evidence="5">The sequence shown here is derived from an EMBL/GenBank/DDBJ whole genome shotgun (WGS) entry which is preliminary data.</text>
</comment>
<dbReference type="SMART" id="SM00360">
    <property type="entry name" value="RRM"/>
    <property type="match status" value="2"/>
</dbReference>
<sequence length="446" mass="45762">MDPSSKKRKAEENGVTTLTPSDSLTPEDARKIIGSFSQDQLVDIVAEAMCRDAGVLDAVRVIANRDPVQRKLFIRGLGWETTTEKLRSLFSKYGELEEAVVIVDKATGKSKGYGFITFRHIDGALLSLKEPSKKIDGRMTVTQLAAAGTSGPTALVPPAADVSLRKIYVGNVPPDMSSDRLLAQFSSYGEIEEGPLGLDKQTGKFRGYSLFVFKTVEAAQAALVEPVKTIDGSILQCKLAMDGKKGRPGAAVPVAASQAQLVAGTGVDGYGDGLALGSHSSLPGSLSSQFGAPVGGFSSYGGFSGSAGLPGASSGFGQLHHLNSSLQPSIGLGNTGLSSLGSQAPSSLGSSGAGGYGVSSLSGGQYSSSGQYSGSGGYGGFGIGSSLYRMPAGSSGIPSSVYPETGPYSTTSSMYQGGQHLQPTGSSPGPRIPPGSGMYQSIPHYF</sequence>